<organism evidence="2 3">
    <name type="scientific">Alternaria panax</name>
    <dbReference type="NCBI Taxonomy" id="48097"/>
    <lineage>
        <taxon>Eukaryota</taxon>
        <taxon>Fungi</taxon>
        <taxon>Dikarya</taxon>
        <taxon>Ascomycota</taxon>
        <taxon>Pezizomycotina</taxon>
        <taxon>Dothideomycetes</taxon>
        <taxon>Pleosporomycetidae</taxon>
        <taxon>Pleosporales</taxon>
        <taxon>Pleosporineae</taxon>
        <taxon>Pleosporaceae</taxon>
        <taxon>Alternaria</taxon>
        <taxon>Alternaria sect. Panax</taxon>
    </lineage>
</organism>
<proteinExistence type="predicted"/>
<comment type="caution">
    <text evidence="2">The sequence shown here is derived from an EMBL/GenBank/DDBJ whole genome shotgun (WGS) entry which is preliminary data.</text>
</comment>
<feature type="compositionally biased region" description="Basic and acidic residues" evidence="1">
    <location>
        <begin position="278"/>
        <end position="291"/>
    </location>
</feature>
<dbReference type="AlphaFoldDB" id="A0AAD4FG32"/>
<evidence type="ECO:0000256" key="1">
    <source>
        <dbReference type="SAM" id="MobiDB-lite"/>
    </source>
</evidence>
<feature type="region of interest" description="Disordered" evidence="1">
    <location>
        <begin position="267"/>
        <end position="291"/>
    </location>
</feature>
<feature type="compositionally biased region" description="Basic and acidic residues" evidence="1">
    <location>
        <begin position="164"/>
        <end position="175"/>
    </location>
</feature>
<evidence type="ECO:0000313" key="2">
    <source>
        <dbReference type="EMBL" id="KAG9189182.1"/>
    </source>
</evidence>
<keyword evidence="3" id="KW-1185">Reference proteome</keyword>
<evidence type="ECO:0000313" key="3">
    <source>
        <dbReference type="Proteomes" id="UP001199106"/>
    </source>
</evidence>
<protein>
    <submittedName>
        <fullName evidence="2">Uncharacterized protein</fullName>
    </submittedName>
</protein>
<feature type="region of interest" description="Disordered" evidence="1">
    <location>
        <begin position="164"/>
        <end position="252"/>
    </location>
</feature>
<accession>A0AAD4FG32</accession>
<feature type="compositionally biased region" description="Basic and acidic residues" evidence="1">
    <location>
        <begin position="189"/>
        <end position="211"/>
    </location>
</feature>
<gene>
    <name evidence="2" type="ORF">G6011_06050</name>
</gene>
<sequence>MAESASIDLDKRQETGNLAAAQHLIIGTAKDISPIRGRGLDRVIWIVVHKRADQIMPVILILDLALILVHEVEAGERKIPALILTEKLQNKIQWKEKVFEEQAESNSTMESIKHRWEVKCSGVIPDKEPTDWQKKTLEKLVQDIELLKLVRNFLDGKIADEVSSKDKVNDKRAHSGENGVEDTPILLSEPDRMAQGRAERLQNDISERQNSVERSPQGSMADAQSPENRQLKNRVRIHDSRPARGWHQSEEDDDLLDHLRGLVADVNYESNVRQPSAFREHRTDYKSREIH</sequence>
<name>A0AAD4FG32_9PLEO</name>
<dbReference type="Proteomes" id="UP001199106">
    <property type="component" value="Unassembled WGS sequence"/>
</dbReference>
<reference evidence="2" key="1">
    <citation type="submission" date="2021-07" db="EMBL/GenBank/DDBJ databases">
        <title>Genome Resource of American Ginseng Black Spot Pathogen Alternaria panax.</title>
        <authorList>
            <person name="Qiu C."/>
            <person name="Wang W."/>
            <person name="Liu Z."/>
        </authorList>
    </citation>
    <scope>NUCLEOTIDE SEQUENCE</scope>
    <source>
        <strain evidence="2">BNCC115425</strain>
    </source>
</reference>
<dbReference type="EMBL" id="JAANER010000005">
    <property type="protein sequence ID" value="KAG9189182.1"/>
    <property type="molecule type" value="Genomic_DNA"/>
</dbReference>